<dbReference type="InterPro" id="IPR050411">
    <property type="entry name" value="AlphaKG_dependent_hydroxylases"/>
</dbReference>
<feature type="domain" description="TauD/TfdA-like" evidence="5">
    <location>
        <begin position="10"/>
        <end position="226"/>
    </location>
</feature>
<evidence type="ECO:0000313" key="6">
    <source>
        <dbReference type="EMBL" id="AZS70826.1"/>
    </source>
</evidence>
<dbReference type="GO" id="GO:0051213">
    <property type="term" value="F:dioxygenase activity"/>
    <property type="evidence" value="ECO:0007669"/>
    <property type="project" value="UniProtKB-KW"/>
</dbReference>
<evidence type="ECO:0000259" key="5">
    <source>
        <dbReference type="Pfam" id="PF02668"/>
    </source>
</evidence>
<dbReference type="PANTHER" id="PTHR10696:SF56">
    <property type="entry name" value="TAUD_TFDA-LIKE DOMAIN-CONTAINING PROTEIN"/>
    <property type="match status" value="1"/>
</dbReference>
<dbReference type="InterPro" id="IPR003819">
    <property type="entry name" value="TauD/TfdA-like"/>
</dbReference>
<sequence length="258" mass="28267">MSLTQQRGMLDRFDAHGFVILRCLNLSDSYQDLLGLGRYFGNPAPHPRADDQGIVGINAFKHSVGFLGSTPAEHLLHTDGAFRDAPEKIITLQCVTPAATGGMTILASAQAAYDHVARAFPDKVEALSRADALTVTRTSQSSTQAVFTRSGEWCGIKFRMHDGAAEVTPHSDAQEIFEELCRFFEAPENRFQFRLEAGDIMIADNTAVVHGRTSFAPDEPRNMRRLNFDATGPACARMIFGFLPSVSSEAGSEAWLDR</sequence>
<comment type="cofactor">
    <cofactor evidence="1">
        <name>Fe(2+)</name>
        <dbReference type="ChEBI" id="CHEBI:29033"/>
    </cofactor>
</comment>
<evidence type="ECO:0000256" key="2">
    <source>
        <dbReference type="ARBA" id="ARBA00023002"/>
    </source>
</evidence>
<organism evidence="6 7">
    <name type="scientific">Streptomyces lydicus</name>
    <dbReference type="NCBI Taxonomy" id="47763"/>
    <lineage>
        <taxon>Bacteria</taxon>
        <taxon>Bacillati</taxon>
        <taxon>Actinomycetota</taxon>
        <taxon>Actinomycetes</taxon>
        <taxon>Kitasatosporales</taxon>
        <taxon>Streptomycetaceae</taxon>
        <taxon>Streptomyces</taxon>
    </lineage>
</organism>
<dbReference type="PANTHER" id="PTHR10696">
    <property type="entry name" value="GAMMA-BUTYROBETAINE HYDROXYLASE-RELATED"/>
    <property type="match status" value="1"/>
</dbReference>
<gene>
    <name evidence="6" type="ORF">DDE74_07620</name>
</gene>
<keyword evidence="4" id="KW-0045">Antibiotic biosynthesis</keyword>
<evidence type="ECO:0000256" key="3">
    <source>
        <dbReference type="ARBA" id="ARBA00023004"/>
    </source>
</evidence>
<evidence type="ECO:0000313" key="7">
    <source>
        <dbReference type="Proteomes" id="UP000275579"/>
    </source>
</evidence>
<dbReference type="Pfam" id="PF02668">
    <property type="entry name" value="TauD"/>
    <property type="match status" value="1"/>
</dbReference>
<accession>A0A3S9Y733</accession>
<reference evidence="6 7" key="1">
    <citation type="submission" date="2018-04" db="EMBL/GenBank/DDBJ databases">
        <title>Complete genome sequences of Streptomyces lydicus strain WYEC and characterization of antagonistic properties of biological control agents.</title>
        <authorList>
            <person name="Mariita R.M."/>
            <person name="Sello J.K."/>
        </authorList>
    </citation>
    <scope>NUCLEOTIDE SEQUENCE [LARGE SCALE GENOMIC DNA]</scope>
    <source>
        <strain evidence="6 7">WYEC 108</strain>
    </source>
</reference>
<keyword evidence="6" id="KW-0223">Dioxygenase</keyword>
<keyword evidence="3" id="KW-0408">Iron</keyword>
<dbReference type="GO" id="GO:0017000">
    <property type="term" value="P:antibiotic biosynthetic process"/>
    <property type="evidence" value="ECO:0007669"/>
    <property type="project" value="UniProtKB-KW"/>
</dbReference>
<evidence type="ECO:0000256" key="1">
    <source>
        <dbReference type="ARBA" id="ARBA00001954"/>
    </source>
</evidence>
<keyword evidence="2" id="KW-0560">Oxidoreductase</keyword>
<proteinExistence type="predicted"/>
<dbReference type="SUPFAM" id="SSF51197">
    <property type="entry name" value="Clavaminate synthase-like"/>
    <property type="match status" value="1"/>
</dbReference>
<dbReference type="Proteomes" id="UP000275579">
    <property type="component" value="Chromosome"/>
</dbReference>
<protein>
    <submittedName>
        <fullName evidence="6">Taurine catabolism dioxygenase TauD</fullName>
    </submittedName>
</protein>
<evidence type="ECO:0000256" key="4">
    <source>
        <dbReference type="ARBA" id="ARBA00023194"/>
    </source>
</evidence>
<dbReference type="Gene3D" id="3.60.130.10">
    <property type="entry name" value="Clavaminate synthase-like"/>
    <property type="match status" value="1"/>
</dbReference>
<dbReference type="AlphaFoldDB" id="A0A3S9Y733"/>
<name>A0A3S9Y733_9ACTN</name>
<dbReference type="EMBL" id="CP029042">
    <property type="protein sequence ID" value="AZS70826.1"/>
    <property type="molecule type" value="Genomic_DNA"/>
</dbReference>
<dbReference type="InterPro" id="IPR042098">
    <property type="entry name" value="TauD-like_sf"/>
</dbReference>